<dbReference type="Pfam" id="PF00514">
    <property type="entry name" value="Arm"/>
    <property type="match status" value="1"/>
</dbReference>
<evidence type="ECO:0000256" key="2">
    <source>
        <dbReference type="ARBA" id="ARBA00010103"/>
    </source>
</evidence>
<dbReference type="SUPFAM" id="SSF48371">
    <property type="entry name" value="ARM repeat"/>
    <property type="match status" value="1"/>
</dbReference>
<dbReference type="InterPro" id="IPR000225">
    <property type="entry name" value="Armadillo"/>
</dbReference>
<gene>
    <name evidence="15" type="ORF">CTI12_AA284820</name>
</gene>
<reference evidence="15 16" key="1">
    <citation type="journal article" date="2018" name="Mol. Plant">
        <title>The genome of Artemisia annua provides insight into the evolution of Asteraceae family and artemisinin biosynthesis.</title>
        <authorList>
            <person name="Shen Q."/>
            <person name="Zhang L."/>
            <person name="Liao Z."/>
            <person name="Wang S."/>
            <person name="Yan T."/>
            <person name="Shi P."/>
            <person name="Liu M."/>
            <person name="Fu X."/>
            <person name="Pan Q."/>
            <person name="Wang Y."/>
            <person name="Lv Z."/>
            <person name="Lu X."/>
            <person name="Zhang F."/>
            <person name="Jiang W."/>
            <person name="Ma Y."/>
            <person name="Chen M."/>
            <person name="Hao X."/>
            <person name="Li L."/>
            <person name="Tang Y."/>
            <person name="Lv G."/>
            <person name="Zhou Y."/>
            <person name="Sun X."/>
            <person name="Brodelius P.E."/>
            <person name="Rose J.K.C."/>
            <person name="Tang K."/>
        </authorList>
    </citation>
    <scope>NUCLEOTIDE SEQUENCE [LARGE SCALE GENOMIC DNA]</scope>
    <source>
        <strain evidence="16">cv. Huhao1</strain>
        <tissue evidence="15">Leaf</tissue>
    </source>
</reference>
<dbReference type="Proteomes" id="UP000245207">
    <property type="component" value="Unassembled WGS sequence"/>
</dbReference>
<comment type="caution">
    <text evidence="15">The sequence shown here is derived from an EMBL/GenBank/DDBJ whole genome shotgun (WGS) entry which is preliminary data.</text>
</comment>
<dbReference type="EMBL" id="PKPP01003176">
    <property type="protein sequence ID" value="PWA70813.1"/>
    <property type="molecule type" value="Genomic_DNA"/>
</dbReference>
<dbReference type="GO" id="GO:0072686">
    <property type="term" value="C:mitotic spindle"/>
    <property type="evidence" value="ECO:0007669"/>
    <property type="project" value="TreeGrafter"/>
</dbReference>
<dbReference type="Pfam" id="PF00225">
    <property type="entry name" value="Kinesin"/>
    <property type="match status" value="2"/>
</dbReference>
<feature type="binding site" evidence="11">
    <location>
        <begin position="148"/>
        <end position="155"/>
    </location>
    <ligand>
        <name>ATP</name>
        <dbReference type="ChEBI" id="CHEBI:30616"/>
    </ligand>
</feature>
<evidence type="ECO:0000256" key="8">
    <source>
        <dbReference type="ARBA" id="ARBA00023175"/>
    </source>
</evidence>
<evidence type="ECO:0000256" key="12">
    <source>
        <dbReference type="SAM" id="Coils"/>
    </source>
</evidence>
<feature type="coiled-coil region" evidence="12">
    <location>
        <begin position="546"/>
        <end position="613"/>
    </location>
</feature>
<comment type="subcellular location">
    <subcellularLocation>
        <location evidence="1">Cytoplasm</location>
        <location evidence="1">Cytoskeleton</location>
    </subcellularLocation>
</comment>
<feature type="domain" description="Kinesin motor" evidence="14">
    <location>
        <begin position="49"/>
        <end position="433"/>
    </location>
</feature>
<dbReference type="GO" id="GO:0005524">
    <property type="term" value="F:ATP binding"/>
    <property type="evidence" value="ECO:0007669"/>
    <property type="project" value="UniProtKB-UniRule"/>
</dbReference>
<name>A0A2U1NBE0_ARTAN</name>
<evidence type="ECO:0000256" key="9">
    <source>
        <dbReference type="ARBA" id="ARBA00023212"/>
    </source>
</evidence>
<dbReference type="Gene3D" id="1.25.10.10">
    <property type="entry name" value="Leucine-rich Repeat Variant"/>
    <property type="match status" value="2"/>
</dbReference>
<keyword evidence="5" id="KW-0677">Repeat</keyword>
<dbReference type="SUPFAM" id="SSF52540">
    <property type="entry name" value="P-loop containing nucleoside triphosphate hydrolases"/>
    <property type="match status" value="1"/>
</dbReference>
<dbReference type="InterPro" id="IPR047149">
    <property type="entry name" value="KIF11-like"/>
</dbReference>
<keyword evidence="4" id="KW-0493">Microtubule</keyword>
<accession>A0A2U1NBE0</accession>
<keyword evidence="7 11" id="KW-0067">ATP-binding</keyword>
<evidence type="ECO:0000256" key="4">
    <source>
        <dbReference type="ARBA" id="ARBA00022701"/>
    </source>
</evidence>
<evidence type="ECO:0000313" key="15">
    <source>
        <dbReference type="EMBL" id="PWA70813.1"/>
    </source>
</evidence>
<dbReference type="GO" id="GO:0007018">
    <property type="term" value="P:microtubule-based movement"/>
    <property type="evidence" value="ECO:0007669"/>
    <property type="project" value="InterPro"/>
</dbReference>
<keyword evidence="6 11" id="KW-0547">Nucleotide-binding</keyword>
<dbReference type="GO" id="GO:0005876">
    <property type="term" value="C:spindle microtubule"/>
    <property type="evidence" value="ECO:0007669"/>
    <property type="project" value="TreeGrafter"/>
</dbReference>
<organism evidence="15 16">
    <name type="scientific">Artemisia annua</name>
    <name type="common">Sweet wormwood</name>
    <dbReference type="NCBI Taxonomy" id="35608"/>
    <lineage>
        <taxon>Eukaryota</taxon>
        <taxon>Viridiplantae</taxon>
        <taxon>Streptophyta</taxon>
        <taxon>Embryophyta</taxon>
        <taxon>Tracheophyta</taxon>
        <taxon>Spermatophyta</taxon>
        <taxon>Magnoliopsida</taxon>
        <taxon>eudicotyledons</taxon>
        <taxon>Gunneridae</taxon>
        <taxon>Pentapetalae</taxon>
        <taxon>asterids</taxon>
        <taxon>campanulids</taxon>
        <taxon>Asterales</taxon>
        <taxon>Asteraceae</taxon>
        <taxon>Asteroideae</taxon>
        <taxon>Anthemideae</taxon>
        <taxon>Artemisiinae</taxon>
        <taxon>Artemisia</taxon>
    </lineage>
</organism>
<evidence type="ECO:0000256" key="13">
    <source>
        <dbReference type="SAM" id="MobiDB-lite"/>
    </source>
</evidence>
<dbReference type="PRINTS" id="PR00380">
    <property type="entry name" value="KINESINHEAVY"/>
</dbReference>
<evidence type="ECO:0000256" key="5">
    <source>
        <dbReference type="ARBA" id="ARBA00022737"/>
    </source>
</evidence>
<dbReference type="PROSITE" id="PS50067">
    <property type="entry name" value="KINESIN_MOTOR_2"/>
    <property type="match status" value="1"/>
</dbReference>
<dbReference type="AlphaFoldDB" id="A0A2U1NBE0"/>
<dbReference type="CDD" id="cd00106">
    <property type="entry name" value="KISc"/>
    <property type="match status" value="1"/>
</dbReference>
<dbReference type="PROSITE" id="PS00411">
    <property type="entry name" value="KINESIN_MOTOR_1"/>
    <property type="match status" value="1"/>
</dbReference>
<evidence type="ECO:0000256" key="7">
    <source>
        <dbReference type="ARBA" id="ARBA00022840"/>
    </source>
</evidence>
<dbReference type="InterPro" id="IPR011989">
    <property type="entry name" value="ARM-like"/>
</dbReference>
<dbReference type="GO" id="GO:0090307">
    <property type="term" value="P:mitotic spindle assembly"/>
    <property type="evidence" value="ECO:0007669"/>
    <property type="project" value="TreeGrafter"/>
</dbReference>
<dbReference type="InterPro" id="IPR036961">
    <property type="entry name" value="Kinesin_motor_dom_sf"/>
</dbReference>
<keyword evidence="12" id="KW-0175">Coiled coil</keyword>
<comment type="similarity">
    <text evidence="2">Belongs to the TRAFAC class myosin-kinesin ATPase superfamily. Kinesin family. Ungrouped subfamily.</text>
</comment>
<keyword evidence="9" id="KW-0206">Cytoskeleton</keyword>
<sequence>MASYRNSRGSTASFSSSSSTNVRASLSKSNKQIISNSNLRRTNHSVSGRVRVAVRLRPRNDEEMVADADFADCVELQPEFKRLKLRKNNWDSDTYEFDEVLTESASQKRVYEVVAKPVVEVGDVTPFFCMQILKSVLDGYNGTVMAYGQTGTGKTFTLGRLGDEDTSARGIMVRAMEDILANIHRDSDSVMISYLQLYMETIQDLLNPTNDNISIVEDPKTGDVSVPAATLVDIRSHHDFMELLRLGEAHRVAANTKLNTESSRSHAILMVHIKRSVTDMESEVTSENEHSVHMSRNSKPPVIRKGKLVVVDLAGSERVHKSGCMHKMSLDSIQCFVVLIFKLEICFFSGSEGHTLEEAKSINLSLSALGKCINALAENSPHVPVRDSKLTRLLKDSFGGTARTSLIVTVGPSPRHRAETASTILFGQRAMKVENMLKIKEEFDYKSLSKRLETQIDKLYAENERQQKAFEDEIERTTIEAQQRITEAELKYTEALEREKVKCQMEYMESIKKLEEKWMNNQPKHGTNGFSNGSHSGEGNHVNEDTMELKRMLQKEIALRKRAEEEMHNLRNSQLLNSEAGVNADVVKLQNLLDEETRQKQKLEEEVLLLQSRLSQLAFGSGQPRYSQLDDQGNGFRTPITNLHEHVGLQKILSLLDSEDPNVRLHAVKVVANLAAEDTNQERIVEAGGLSSLLALLKSRSFDETICRIAAGAIANLAMNEANQELIMAQGGICLLAMTAADAEDPQTLRMVAGALANLCGNDKLQSRLRSEGGIKALLGMVRSRHPDVLSQVARGVANFAKCESRTCSKGMCLSQLLGTCYCYTRESYVIKSVSQSFYLMKIMVKKMLKLTQDLSIYEHKKEKHKKHIAVFQDLFKNALKNSLEGTQSKSIIFSVRDRKLNHLTGQEKYAKGSYGYYCRPQAKKTKSWRLEMKQSYSSRPQERWDQSNILSRSFTRAHSNASMHSQPSCQRRRLSHSHQLNISNLTVPGNKNDRSLLIEDGALPWIVQNANNDASIIRRHIELALCHLAQHEVNARDMVSGGALWELVRISRDCSREDIRALARRTLINSQIFSSELQRLQVEI</sequence>
<dbReference type="OrthoDB" id="3176171at2759"/>
<evidence type="ECO:0000313" key="16">
    <source>
        <dbReference type="Proteomes" id="UP000245207"/>
    </source>
</evidence>
<feature type="region of interest" description="Disordered" evidence="13">
    <location>
        <begin position="522"/>
        <end position="542"/>
    </location>
</feature>
<dbReference type="GO" id="GO:0008017">
    <property type="term" value="F:microtubule binding"/>
    <property type="evidence" value="ECO:0007669"/>
    <property type="project" value="InterPro"/>
</dbReference>
<feature type="compositionally biased region" description="Polar residues" evidence="13">
    <location>
        <begin position="522"/>
        <end position="537"/>
    </location>
</feature>
<feature type="coiled-coil region" evidence="12">
    <location>
        <begin position="449"/>
        <end position="480"/>
    </location>
</feature>
<evidence type="ECO:0000256" key="3">
    <source>
        <dbReference type="ARBA" id="ARBA00022490"/>
    </source>
</evidence>
<dbReference type="SMART" id="SM00129">
    <property type="entry name" value="KISc"/>
    <property type="match status" value="1"/>
</dbReference>
<dbReference type="InterPro" id="IPR016024">
    <property type="entry name" value="ARM-type_fold"/>
</dbReference>
<dbReference type="PANTHER" id="PTHR47970">
    <property type="entry name" value="KINESIN-LIKE PROTEIN KIF11"/>
    <property type="match status" value="1"/>
</dbReference>
<keyword evidence="16" id="KW-1185">Reference proteome</keyword>
<protein>
    <submittedName>
        <fullName evidence="15">Armadillo repeat kinesin 2</fullName>
    </submittedName>
</protein>
<dbReference type="PANTHER" id="PTHR47970:SF30">
    <property type="entry name" value="KINESIN-LIKE PROTEIN"/>
    <property type="match status" value="1"/>
</dbReference>
<keyword evidence="3" id="KW-0963">Cytoplasm</keyword>
<dbReference type="Gene3D" id="3.40.850.10">
    <property type="entry name" value="Kinesin motor domain"/>
    <property type="match status" value="1"/>
</dbReference>
<evidence type="ECO:0000256" key="10">
    <source>
        <dbReference type="PROSITE-ProRule" id="PRU00259"/>
    </source>
</evidence>
<dbReference type="PROSITE" id="PS50176">
    <property type="entry name" value="ARM_REPEAT"/>
    <property type="match status" value="2"/>
</dbReference>
<dbReference type="InterPro" id="IPR001752">
    <property type="entry name" value="Kinesin_motor_dom"/>
</dbReference>
<dbReference type="InterPro" id="IPR019821">
    <property type="entry name" value="Kinesin_motor_CS"/>
</dbReference>
<feature type="region of interest" description="Disordered" evidence="13">
    <location>
        <begin position="1"/>
        <end position="21"/>
    </location>
</feature>
<dbReference type="STRING" id="35608.A0A2U1NBE0"/>
<dbReference type="SMART" id="SM00185">
    <property type="entry name" value="ARM"/>
    <property type="match status" value="4"/>
</dbReference>
<dbReference type="GO" id="GO:0008574">
    <property type="term" value="F:plus-end-directed microtubule motor activity"/>
    <property type="evidence" value="ECO:0007669"/>
    <property type="project" value="TreeGrafter"/>
</dbReference>
<feature type="repeat" description="ARM" evidence="10">
    <location>
        <begin position="647"/>
        <end position="689"/>
    </location>
</feature>
<proteinExistence type="inferred from homology"/>
<keyword evidence="8 11" id="KW-0505">Motor protein</keyword>
<evidence type="ECO:0000259" key="14">
    <source>
        <dbReference type="PROSITE" id="PS50067"/>
    </source>
</evidence>
<evidence type="ECO:0000256" key="6">
    <source>
        <dbReference type="ARBA" id="ARBA00022741"/>
    </source>
</evidence>
<dbReference type="GO" id="GO:0051231">
    <property type="term" value="P:spindle elongation"/>
    <property type="evidence" value="ECO:0007669"/>
    <property type="project" value="TreeGrafter"/>
</dbReference>
<feature type="repeat" description="ARM" evidence="10">
    <location>
        <begin position="688"/>
        <end position="732"/>
    </location>
</feature>
<dbReference type="InterPro" id="IPR027417">
    <property type="entry name" value="P-loop_NTPase"/>
</dbReference>
<evidence type="ECO:0000256" key="11">
    <source>
        <dbReference type="PROSITE-ProRule" id="PRU00283"/>
    </source>
</evidence>
<evidence type="ECO:0000256" key="1">
    <source>
        <dbReference type="ARBA" id="ARBA00004245"/>
    </source>
</evidence>